<name>A0A0S7BHQ7_9CHLR</name>
<evidence type="ECO:0000259" key="6">
    <source>
        <dbReference type="Pfam" id="PF05175"/>
    </source>
</evidence>
<evidence type="ECO:0000313" key="8">
    <source>
        <dbReference type="EMBL" id="GAP15213.1"/>
    </source>
</evidence>
<dbReference type="InterPro" id="IPR029063">
    <property type="entry name" value="SAM-dependent_MTases_sf"/>
</dbReference>
<evidence type="ECO:0000313" key="9">
    <source>
        <dbReference type="Proteomes" id="UP000055060"/>
    </source>
</evidence>
<evidence type="ECO:0000256" key="2">
    <source>
        <dbReference type="ARBA" id="ARBA00022679"/>
    </source>
</evidence>
<evidence type="ECO:0000259" key="7">
    <source>
        <dbReference type="Pfam" id="PF17827"/>
    </source>
</evidence>
<comment type="catalytic activity">
    <reaction evidence="4 5">
        <text>L-glutaminyl-[peptide chain release factor] + S-adenosyl-L-methionine = N(5)-methyl-L-glutaminyl-[peptide chain release factor] + S-adenosyl-L-homocysteine + H(+)</text>
        <dbReference type="Rhea" id="RHEA:42896"/>
        <dbReference type="Rhea" id="RHEA-COMP:10271"/>
        <dbReference type="Rhea" id="RHEA-COMP:10272"/>
        <dbReference type="ChEBI" id="CHEBI:15378"/>
        <dbReference type="ChEBI" id="CHEBI:30011"/>
        <dbReference type="ChEBI" id="CHEBI:57856"/>
        <dbReference type="ChEBI" id="CHEBI:59789"/>
        <dbReference type="ChEBI" id="CHEBI:61891"/>
        <dbReference type="EC" id="2.1.1.297"/>
    </reaction>
</comment>
<comment type="similarity">
    <text evidence="5">Belongs to the protein N5-glutamine methyltransferase family. PrmC subfamily.</text>
</comment>
<dbReference type="InterPro" id="IPR040758">
    <property type="entry name" value="PrmC_N"/>
</dbReference>
<keyword evidence="1 5" id="KW-0489">Methyltransferase</keyword>
<dbReference type="PANTHER" id="PTHR18895">
    <property type="entry name" value="HEMK METHYLTRANSFERASE"/>
    <property type="match status" value="1"/>
</dbReference>
<dbReference type="InterPro" id="IPR050320">
    <property type="entry name" value="N5-glutamine_MTase"/>
</dbReference>
<dbReference type="NCBIfam" id="TIGR00536">
    <property type="entry name" value="hemK_fam"/>
    <property type="match status" value="1"/>
</dbReference>
<feature type="binding site" evidence="5">
    <location>
        <begin position="114"/>
        <end position="118"/>
    </location>
    <ligand>
        <name>S-adenosyl-L-methionine</name>
        <dbReference type="ChEBI" id="CHEBI:59789"/>
    </ligand>
</feature>
<dbReference type="InterPro" id="IPR004556">
    <property type="entry name" value="HemK-like"/>
</dbReference>
<dbReference type="HAMAP" id="MF_02126">
    <property type="entry name" value="RF_methyltr_PrmC"/>
    <property type="match status" value="1"/>
</dbReference>
<dbReference type="STRING" id="360412.LARV_02995"/>
<protein>
    <recommendedName>
        <fullName evidence="5">Release factor glutamine methyltransferase</fullName>
        <shortName evidence="5">RF MTase</shortName>
        <ecNumber evidence="5">2.1.1.297</ecNumber>
    </recommendedName>
    <alternativeName>
        <fullName evidence="5">N5-glutamine methyltransferase PrmC</fullName>
    </alternativeName>
    <alternativeName>
        <fullName evidence="5">Protein-(glutamine-N5) MTase PrmC</fullName>
    </alternativeName>
    <alternativeName>
        <fullName evidence="5">Protein-glutamine N-methyltransferase PrmC</fullName>
    </alternativeName>
</protein>
<feature type="domain" description="Release factor glutamine methyltransferase N-terminal" evidence="7">
    <location>
        <begin position="2"/>
        <end position="68"/>
    </location>
</feature>
<reference evidence="8" key="1">
    <citation type="submission" date="2015-07" db="EMBL/GenBank/DDBJ databases">
        <title>Draft Genome Sequences of Anaerolinea thermolimosa IMO-1, Bellilinea caldifistulae GOMI-1, Leptolinea tardivitalis YMTK-2, Levilinea saccharolytica KIBI-1,Longilinea arvoryzae KOME-1, Previously Described as Members of the Anaerolineaceae (Chloroflexi).</title>
        <authorList>
            <person name="Sekiguchi Y."/>
            <person name="Ohashi A."/>
            <person name="Matsuura N."/>
            <person name="Tourlousse M.D."/>
        </authorList>
    </citation>
    <scope>NUCLEOTIDE SEQUENCE [LARGE SCALE GENOMIC DNA]</scope>
    <source>
        <strain evidence="8">KOME-1</strain>
    </source>
</reference>
<feature type="domain" description="Methyltransferase small" evidence="6">
    <location>
        <begin position="100"/>
        <end position="188"/>
    </location>
</feature>
<dbReference type="Proteomes" id="UP000055060">
    <property type="component" value="Unassembled WGS sequence"/>
</dbReference>
<keyword evidence="2 5" id="KW-0808">Transferase</keyword>
<dbReference type="Pfam" id="PF17827">
    <property type="entry name" value="PrmC_N"/>
    <property type="match status" value="1"/>
</dbReference>
<dbReference type="AlphaFoldDB" id="A0A0S7BHQ7"/>
<keyword evidence="9" id="KW-1185">Reference proteome</keyword>
<dbReference type="GO" id="GO:0032259">
    <property type="term" value="P:methylation"/>
    <property type="evidence" value="ECO:0007669"/>
    <property type="project" value="UniProtKB-KW"/>
</dbReference>
<feature type="binding site" evidence="5">
    <location>
        <position position="137"/>
    </location>
    <ligand>
        <name>S-adenosyl-L-methionine</name>
        <dbReference type="ChEBI" id="CHEBI:59789"/>
    </ligand>
</feature>
<keyword evidence="3 5" id="KW-0949">S-adenosyl-L-methionine</keyword>
<dbReference type="InterPro" id="IPR019874">
    <property type="entry name" value="RF_methyltr_PrmC"/>
</dbReference>
<dbReference type="Gene3D" id="3.40.50.150">
    <property type="entry name" value="Vaccinia Virus protein VP39"/>
    <property type="match status" value="1"/>
</dbReference>
<gene>
    <name evidence="5" type="primary">prmC</name>
    <name evidence="8" type="ORF">LARV_02995</name>
</gene>
<dbReference type="SUPFAM" id="SSF53335">
    <property type="entry name" value="S-adenosyl-L-methionine-dependent methyltransferases"/>
    <property type="match status" value="1"/>
</dbReference>
<dbReference type="InterPro" id="IPR007848">
    <property type="entry name" value="Small_mtfrase_dom"/>
</dbReference>
<accession>A0A0S7BHQ7</accession>
<organism evidence="8">
    <name type="scientific">Longilinea arvoryzae</name>
    <dbReference type="NCBI Taxonomy" id="360412"/>
    <lineage>
        <taxon>Bacteria</taxon>
        <taxon>Bacillati</taxon>
        <taxon>Chloroflexota</taxon>
        <taxon>Anaerolineae</taxon>
        <taxon>Anaerolineales</taxon>
        <taxon>Anaerolineaceae</taxon>
        <taxon>Longilinea</taxon>
    </lineage>
</organism>
<evidence type="ECO:0000256" key="3">
    <source>
        <dbReference type="ARBA" id="ARBA00022691"/>
    </source>
</evidence>
<feature type="binding site" evidence="5">
    <location>
        <position position="180"/>
    </location>
    <ligand>
        <name>S-adenosyl-L-methionine</name>
        <dbReference type="ChEBI" id="CHEBI:59789"/>
    </ligand>
</feature>
<dbReference type="Pfam" id="PF05175">
    <property type="entry name" value="MTS"/>
    <property type="match status" value="1"/>
</dbReference>
<proteinExistence type="inferred from homology"/>
<dbReference type="CDD" id="cd02440">
    <property type="entry name" value="AdoMet_MTases"/>
    <property type="match status" value="1"/>
</dbReference>
<evidence type="ECO:0000256" key="5">
    <source>
        <dbReference type="HAMAP-Rule" id="MF_02126"/>
    </source>
</evidence>
<comment type="function">
    <text evidence="5">Methylates the class 1 translation termination release factors RF1/PrfA and RF2/PrfB on the glutamine residue of the universally conserved GGQ motif.</text>
</comment>
<dbReference type="NCBIfam" id="TIGR03534">
    <property type="entry name" value="RF_mod_PrmC"/>
    <property type="match status" value="1"/>
</dbReference>
<comment type="caution">
    <text evidence="5">Lacks conserved residue(s) required for the propagation of feature annotation.</text>
</comment>
<dbReference type="PANTHER" id="PTHR18895:SF74">
    <property type="entry name" value="MTRF1L RELEASE FACTOR GLUTAMINE METHYLTRANSFERASE"/>
    <property type="match status" value="1"/>
</dbReference>
<evidence type="ECO:0000256" key="1">
    <source>
        <dbReference type="ARBA" id="ARBA00022603"/>
    </source>
</evidence>
<dbReference type="EC" id="2.1.1.297" evidence="5"/>
<dbReference type="GO" id="GO:0102559">
    <property type="term" value="F:peptide chain release factor N(5)-glutamine methyltransferase activity"/>
    <property type="evidence" value="ECO:0007669"/>
    <property type="project" value="UniProtKB-EC"/>
</dbReference>
<sequence>MAYARRRLETASPDAWLEAQLLLAHGFNQTRTWVLTHPEKPLDAKKLELLDDLLEQRLQGVPLPYLLGHWEFFGLDFIVSPDVLIPRPETELLVEQALTWLKQHPDRRRAADVGTGSGCIAVSLAYHQTDLNLVATDQSQPALDIAGQNAVRHGVSDRIRWQKTNLLDGFTGQLDLVVANLPYIPSATLEELLVSKFEPLSALDGGPDGLLLISALLEDAPRWWAPGGVILLEIEAGQGESAPALARSLLPVAPINLLPDLAGKPRLLKIENEK</sequence>
<dbReference type="Gene3D" id="1.10.8.10">
    <property type="entry name" value="DNA helicase RuvA subunit, C-terminal domain"/>
    <property type="match status" value="1"/>
</dbReference>
<dbReference type="EMBL" id="DF967972">
    <property type="protein sequence ID" value="GAP15213.1"/>
    <property type="molecule type" value="Genomic_DNA"/>
</dbReference>
<evidence type="ECO:0000256" key="4">
    <source>
        <dbReference type="ARBA" id="ARBA00048391"/>
    </source>
</evidence>